<protein>
    <submittedName>
        <fullName evidence="1">Uncharacterized protein</fullName>
    </submittedName>
</protein>
<comment type="caution">
    <text evidence="1">The sequence shown here is derived from an EMBL/GenBank/DDBJ whole genome shotgun (WGS) entry which is preliminary data.</text>
</comment>
<evidence type="ECO:0000313" key="1">
    <source>
        <dbReference type="EMBL" id="PKX99999.1"/>
    </source>
</evidence>
<dbReference type="VEuPathDB" id="FungiDB:P168DRAFT_322756"/>
<dbReference type="RefSeq" id="XP_024688594.1">
    <property type="nucleotide sequence ID" value="XM_024840601.1"/>
</dbReference>
<gene>
    <name evidence="1" type="ORF">P168DRAFT_322756</name>
</gene>
<keyword evidence="2" id="KW-1185">Reference proteome</keyword>
<proteinExistence type="predicted"/>
<reference evidence="1" key="1">
    <citation type="submission" date="2016-12" db="EMBL/GenBank/DDBJ databases">
        <title>The genomes of Aspergillus section Nigri reveals drivers in fungal speciation.</title>
        <authorList>
            <consortium name="DOE Joint Genome Institute"/>
            <person name="Vesth T.C."/>
            <person name="Nybo J."/>
            <person name="Theobald S."/>
            <person name="Brandl J."/>
            <person name="Frisvad J.C."/>
            <person name="Nielsen K.F."/>
            <person name="Lyhne E.K."/>
            <person name="Kogle M.E."/>
            <person name="Kuo A."/>
            <person name="Riley R."/>
            <person name="Clum A."/>
            <person name="Nolan M."/>
            <person name="Lipzen A."/>
            <person name="Salamov A."/>
            <person name="Henrissat B."/>
            <person name="Wiebenga A."/>
            <person name="De vries R.P."/>
            <person name="Grigoriev I.V."/>
            <person name="Mortensen U.H."/>
            <person name="Andersen M.R."/>
            <person name="Baker S.E."/>
        </authorList>
    </citation>
    <scope>NUCLEOTIDE SEQUENCE</scope>
    <source>
        <strain evidence="1">IBT 28561</strain>
    </source>
</reference>
<accession>A0A2I1CQU6</accession>
<organism evidence="1 2">
    <name type="scientific">Aspergillus campestris (strain IBT 28561)</name>
    <dbReference type="NCBI Taxonomy" id="1392248"/>
    <lineage>
        <taxon>Eukaryota</taxon>
        <taxon>Fungi</taxon>
        <taxon>Dikarya</taxon>
        <taxon>Ascomycota</taxon>
        <taxon>Pezizomycotina</taxon>
        <taxon>Eurotiomycetes</taxon>
        <taxon>Eurotiomycetidae</taxon>
        <taxon>Eurotiales</taxon>
        <taxon>Aspergillaceae</taxon>
        <taxon>Aspergillus</taxon>
        <taxon>Aspergillus subgen. Circumdati</taxon>
    </lineage>
</organism>
<dbReference type="GeneID" id="36548125"/>
<name>A0A2I1CQU6_ASPC2</name>
<dbReference type="OrthoDB" id="10452981at2759"/>
<dbReference type="AlphaFoldDB" id="A0A2I1CQU6"/>
<dbReference type="Proteomes" id="UP000234254">
    <property type="component" value="Unassembled WGS sequence"/>
</dbReference>
<evidence type="ECO:0000313" key="2">
    <source>
        <dbReference type="Proteomes" id="UP000234254"/>
    </source>
</evidence>
<dbReference type="EMBL" id="MSFM01000017">
    <property type="protein sequence ID" value="PKX99999.1"/>
    <property type="molecule type" value="Genomic_DNA"/>
</dbReference>
<sequence>MKMGKSMLRLSTETGGMDNKTEVLDRALLSWRLHDMDHVERTLAETTRISVQRIPARYVFSELDAAERCTHAEIKEILRPRLQLLFQGHYQAIGFDLVAEVAKRGPKKGQA</sequence>